<feature type="domain" description="HTH hxlR-type" evidence="5">
    <location>
        <begin position="15"/>
        <end position="112"/>
    </location>
</feature>
<dbReference type="PROSITE" id="PS51118">
    <property type="entry name" value="HTH_HXLR"/>
    <property type="match status" value="1"/>
</dbReference>
<evidence type="ECO:0000259" key="5">
    <source>
        <dbReference type="PROSITE" id="PS51118"/>
    </source>
</evidence>
<dbReference type="GO" id="GO:0003677">
    <property type="term" value="F:DNA binding"/>
    <property type="evidence" value="ECO:0007669"/>
    <property type="project" value="UniProtKB-KW"/>
</dbReference>
<dbReference type="Gene3D" id="1.10.10.10">
    <property type="entry name" value="Winged helix-like DNA-binding domain superfamily/Winged helix DNA-binding domain"/>
    <property type="match status" value="1"/>
</dbReference>
<dbReference type="AlphaFoldDB" id="A0A0D0MIG4"/>
<dbReference type="RefSeq" id="WP_042579325.1">
    <property type="nucleotide sequence ID" value="NZ_JXQQ01000028.1"/>
</dbReference>
<dbReference type="SUPFAM" id="SSF46785">
    <property type="entry name" value="Winged helix' DNA-binding domain"/>
    <property type="match status" value="1"/>
</dbReference>
<feature type="region of interest" description="Disordered" evidence="4">
    <location>
        <begin position="148"/>
        <end position="170"/>
    </location>
</feature>
<dbReference type="Proteomes" id="UP000032067">
    <property type="component" value="Unassembled WGS sequence"/>
</dbReference>
<dbReference type="InterPro" id="IPR036390">
    <property type="entry name" value="WH_DNA-bd_sf"/>
</dbReference>
<comment type="caution">
    <text evidence="6">The sequence shown here is derived from an EMBL/GenBank/DDBJ whole genome shotgun (WGS) entry which is preliminary data.</text>
</comment>
<evidence type="ECO:0000256" key="4">
    <source>
        <dbReference type="SAM" id="MobiDB-lite"/>
    </source>
</evidence>
<sequence length="170" mass="19348">MAESALPSGAQDTVCPVALAQKIVGDRWTVLVLRELFLGSHRFEEIQAQIQATPQMLAGRLKKLESDGMIERRPYSTRPLRNEYYLTEMGNGFYPVFLAFRAWGETWCKSEKQEVAIRYRHAPCGKDPGLGPMCKECGKEMRREDLSATLSDSFNAERQERKESFKRGPA</sequence>
<dbReference type="InterPro" id="IPR002577">
    <property type="entry name" value="HTH_HxlR"/>
</dbReference>
<reference evidence="6 7" key="1">
    <citation type="submission" date="2014-12" db="EMBL/GenBank/DDBJ databases">
        <title>16Stimator: statistical estimation of ribosomal gene copy numbers from draft genome assemblies.</title>
        <authorList>
            <person name="Perisin M.A."/>
            <person name="Vetter M."/>
            <person name="Gilbert J.A."/>
            <person name="Bergelson J."/>
        </authorList>
    </citation>
    <scope>NUCLEOTIDE SEQUENCE [LARGE SCALE GENOMIC DNA]</scope>
    <source>
        <strain evidence="6 7">MEDvA23</strain>
    </source>
</reference>
<feature type="compositionally biased region" description="Basic and acidic residues" evidence="4">
    <location>
        <begin position="155"/>
        <end position="170"/>
    </location>
</feature>
<dbReference type="EMBL" id="JXQQ01000028">
    <property type="protein sequence ID" value="KIQ32111.1"/>
    <property type="molecule type" value="Genomic_DNA"/>
</dbReference>
<evidence type="ECO:0000313" key="7">
    <source>
        <dbReference type="Proteomes" id="UP000032067"/>
    </source>
</evidence>
<name>A0A0D0MIG4_VARPD</name>
<dbReference type="Pfam" id="PF01638">
    <property type="entry name" value="HxlR"/>
    <property type="match status" value="1"/>
</dbReference>
<accession>A0A0D0MIG4</accession>
<keyword evidence="2" id="KW-0238">DNA-binding</keyword>
<evidence type="ECO:0000256" key="1">
    <source>
        <dbReference type="ARBA" id="ARBA00023015"/>
    </source>
</evidence>
<dbReference type="OrthoDB" id="9807069at2"/>
<keyword evidence="1" id="KW-0805">Transcription regulation</keyword>
<evidence type="ECO:0000256" key="3">
    <source>
        <dbReference type="ARBA" id="ARBA00023163"/>
    </source>
</evidence>
<dbReference type="PANTHER" id="PTHR33204">
    <property type="entry name" value="TRANSCRIPTIONAL REGULATOR, MARR FAMILY"/>
    <property type="match status" value="1"/>
</dbReference>
<dbReference type="PANTHER" id="PTHR33204:SF18">
    <property type="entry name" value="TRANSCRIPTIONAL REGULATORY PROTEIN"/>
    <property type="match status" value="1"/>
</dbReference>
<gene>
    <name evidence="6" type="ORF">RT97_13780</name>
</gene>
<evidence type="ECO:0000313" key="6">
    <source>
        <dbReference type="EMBL" id="KIQ32111.1"/>
    </source>
</evidence>
<evidence type="ECO:0000256" key="2">
    <source>
        <dbReference type="ARBA" id="ARBA00023125"/>
    </source>
</evidence>
<organism evidence="6 7">
    <name type="scientific">Variovorax paradoxus</name>
    <dbReference type="NCBI Taxonomy" id="34073"/>
    <lineage>
        <taxon>Bacteria</taxon>
        <taxon>Pseudomonadati</taxon>
        <taxon>Pseudomonadota</taxon>
        <taxon>Betaproteobacteria</taxon>
        <taxon>Burkholderiales</taxon>
        <taxon>Comamonadaceae</taxon>
        <taxon>Variovorax</taxon>
    </lineage>
</organism>
<keyword evidence="3" id="KW-0804">Transcription</keyword>
<protein>
    <submittedName>
        <fullName evidence="6">Transcriptional regulator</fullName>
    </submittedName>
</protein>
<dbReference type="InterPro" id="IPR036388">
    <property type="entry name" value="WH-like_DNA-bd_sf"/>
</dbReference>
<proteinExistence type="predicted"/>